<accession>A0ABT2Y6K6</accession>
<comment type="caution">
    <text evidence="10">The sequence shown here is derived from an EMBL/GenBank/DDBJ whole genome shotgun (WGS) entry which is preliminary data.</text>
</comment>
<dbReference type="InterPro" id="IPR024989">
    <property type="entry name" value="MFS_assoc_dom"/>
</dbReference>
<evidence type="ECO:0000256" key="6">
    <source>
        <dbReference type="ARBA" id="ARBA00022989"/>
    </source>
</evidence>
<feature type="transmembrane region" description="Helical" evidence="8">
    <location>
        <begin position="12"/>
        <end position="32"/>
    </location>
</feature>
<feature type="transmembrane region" description="Helical" evidence="8">
    <location>
        <begin position="352"/>
        <end position="372"/>
    </location>
</feature>
<keyword evidence="11" id="KW-1185">Reference proteome</keyword>
<evidence type="ECO:0000256" key="5">
    <source>
        <dbReference type="ARBA" id="ARBA00022692"/>
    </source>
</evidence>
<dbReference type="InterPro" id="IPR036259">
    <property type="entry name" value="MFS_trans_sf"/>
</dbReference>
<keyword evidence="3" id="KW-1003">Cell membrane</keyword>
<feature type="transmembrane region" description="Helical" evidence="8">
    <location>
        <begin position="158"/>
        <end position="180"/>
    </location>
</feature>
<evidence type="ECO:0000313" key="10">
    <source>
        <dbReference type="EMBL" id="MCV2232370.1"/>
    </source>
</evidence>
<feature type="transmembrane region" description="Helical" evidence="8">
    <location>
        <begin position="93"/>
        <end position="112"/>
    </location>
</feature>
<proteinExistence type="predicted"/>
<keyword evidence="6 8" id="KW-1133">Transmembrane helix</keyword>
<evidence type="ECO:0000256" key="2">
    <source>
        <dbReference type="ARBA" id="ARBA00022448"/>
    </source>
</evidence>
<dbReference type="EMBL" id="JAOVQM010000004">
    <property type="protein sequence ID" value="MCV2232370.1"/>
    <property type="molecule type" value="Genomic_DNA"/>
</dbReference>
<organism evidence="10 11">
    <name type="scientific">Paracholeplasma manati</name>
    <dbReference type="NCBI Taxonomy" id="591373"/>
    <lineage>
        <taxon>Bacteria</taxon>
        <taxon>Bacillati</taxon>
        <taxon>Mycoplasmatota</taxon>
        <taxon>Mollicutes</taxon>
        <taxon>Acholeplasmatales</taxon>
        <taxon>Acholeplasmataceae</taxon>
        <taxon>Paracholeplasma</taxon>
    </lineage>
</organism>
<feature type="transmembrane region" description="Helical" evidence="8">
    <location>
        <begin position="132"/>
        <end position="152"/>
    </location>
</feature>
<evidence type="ECO:0000259" key="9">
    <source>
        <dbReference type="Pfam" id="PF12832"/>
    </source>
</evidence>
<evidence type="ECO:0000313" key="11">
    <source>
        <dbReference type="Proteomes" id="UP001177160"/>
    </source>
</evidence>
<keyword evidence="5 8" id="KW-0812">Transmembrane</keyword>
<dbReference type="SUPFAM" id="SSF103473">
    <property type="entry name" value="MFS general substrate transporter"/>
    <property type="match status" value="1"/>
</dbReference>
<feature type="transmembrane region" description="Helical" evidence="8">
    <location>
        <begin position="69"/>
        <end position="87"/>
    </location>
</feature>
<keyword evidence="4" id="KW-0997">Cell inner membrane</keyword>
<dbReference type="PANTHER" id="PTHR23522">
    <property type="entry name" value="BLL5896 PROTEIN"/>
    <property type="match status" value="1"/>
</dbReference>
<feature type="domain" description="Major facilitator superfamily associated" evidence="9">
    <location>
        <begin position="6"/>
        <end position="357"/>
    </location>
</feature>
<evidence type="ECO:0000256" key="1">
    <source>
        <dbReference type="ARBA" id="ARBA00004429"/>
    </source>
</evidence>
<dbReference type="PANTHER" id="PTHR23522:SF10">
    <property type="entry name" value="3-PHENYLPROPIONIC ACID TRANSPORTER-RELATED"/>
    <property type="match status" value="1"/>
</dbReference>
<feature type="transmembrane region" description="Helical" evidence="8">
    <location>
        <begin position="321"/>
        <end position="346"/>
    </location>
</feature>
<name>A0ABT2Y6K6_9MOLU</name>
<evidence type="ECO:0000256" key="4">
    <source>
        <dbReference type="ARBA" id="ARBA00022519"/>
    </source>
</evidence>
<dbReference type="Gene3D" id="1.20.1250.20">
    <property type="entry name" value="MFS general substrate transporter like domains"/>
    <property type="match status" value="2"/>
</dbReference>
<dbReference type="RefSeq" id="WP_263608558.1">
    <property type="nucleotide sequence ID" value="NZ_JAOVQM010000004.1"/>
</dbReference>
<comment type="subcellular location">
    <subcellularLocation>
        <location evidence="1">Cell inner membrane</location>
        <topology evidence="1">Multi-pass membrane protein</topology>
    </subcellularLocation>
</comment>
<dbReference type="Pfam" id="PF12832">
    <property type="entry name" value="MFS_1_like"/>
    <property type="match status" value="1"/>
</dbReference>
<keyword evidence="2" id="KW-0813">Transport</keyword>
<protein>
    <submittedName>
        <fullName evidence="10">MFS transporter</fullName>
    </submittedName>
</protein>
<evidence type="ECO:0000256" key="8">
    <source>
        <dbReference type="SAM" id="Phobius"/>
    </source>
</evidence>
<dbReference type="Proteomes" id="UP001177160">
    <property type="component" value="Unassembled WGS sequence"/>
</dbReference>
<sequence>MKEVRKYQLTYFIRFIGDALFYPFFALYLKSMQVPNNQIGLILMILPLVALFVNPIWSSLSRNINDNRHIMRILTILEAITVIVLIQLNQTQFIALAVVVLAIVGQPVYVLLDSYTSVFSKKKNYPYGNIRLFGSFSYGVTTIVGGLMIAKLGYEETFIASAVFFALFAVALTWILPLDIENDIDLNIKSDAKVLIKNNKFLLFAIFYIITLGILFGGDNFLSIYFESLGVKPDQYGLIMFIFIIFEMIVLAYLSANGYKYKTKTLLLMIVITNALRFLIYGIELPLIVYILISLIRSVTMGTMLYVTIRYIEEIVLPKNITLGILVFSSFRSLFTALVTLSGGYITELFGYRPYYIMASIIALSAIGFIDYSQSKVS</sequence>
<evidence type="ECO:0000256" key="3">
    <source>
        <dbReference type="ARBA" id="ARBA00022475"/>
    </source>
</evidence>
<feature type="transmembrane region" description="Helical" evidence="8">
    <location>
        <begin position="38"/>
        <end position="57"/>
    </location>
</feature>
<gene>
    <name evidence="10" type="ORF">N7548_05980</name>
</gene>
<feature type="transmembrane region" description="Helical" evidence="8">
    <location>
        <begin position="201"/>
        <end position="224"/>
    </location>
</feature>
<reference evidence="10" key="1">
    <citation type="submission" date="2022-09" db="EMBL/GenBank/DDBJ databases">
        <title>Novel Mycoplasma species identified in domestic and wild animals.</title>
        <authorList>
            <person name="Volokhov D.V."/>
            <person name="Furtak V.A."/>
            <person name="Zagorodnyaya T.A."/>
        </authorList>
    </citation>
    <scope>NUCLEOTIDE SEQUENCE</scope>
    <source>
        <strain evidence="10">Oakley</strain>
    </source>
</reference>
<keyword evidence="7 8" id="KW-0472">Membrane</keyword>
<feature type="transmembrane region" description="Helical" evidence="8">
    <location>
        <begin position="236"/>
        <end position="254"/>
    </location>
</feature>
<feature type="transmembrane region" description="Helical" evidence="8">
    <location>
        <begin position="289"/>
        <end position="309"/>
    </location>
</feature>
<evidence type="ECO:0000256" key="7">
    <source>
        <dbReference type="ARBA" id="ARBA00023136"/>
    </source>
</evidence>